<protein>
    <submittedName>
        <fullName evidence="2">Uncharacterized protein</fullName>
    </submittedName>
</protein>
<accession>A0A915IA78</accession>
<sequence>MADGRPRLKPKVRNIKRSMCHTNCGNRRSSASISGIHATEYACRSFNGSLSSVTEADVAIENVRFSKKLCSLTTDRLFVLRVYAMSISRTTLRPVLFLFVKLIINRLSRWLRRHRRCAMMMNFGFGRRNIAGREFRLRAECLKTRFFDISFSGGLIDNAVAVLVVLSITELDRNGRRASTLAATG</sequence>
<reference evidence="2" key="1">
    <citation type="submission" date="2022-11" db="UniProtKB">
        <authorList>
            <consortium name="WormBaseParasite"/>
        </authorList>
    </citation>
    <scope>IDENTIFICATION</scope>
</reference>
<keyword evidence="1" id="KW-1185">Reference proteome</keyword>
<organism evidence="1 2">
    <name type="scientific">Romanomermis culicivorax</name>
    <name type="common">Nematode worm</name>
    <dbReference type="NCBI Taxonomy" id="13658"/>
    <lineage>
        <taxon>Eukaryota</taxon>
        <taxon>Metazoa</taxon>
        <taxon>Ecdysozoa</taxon>
        <taxon>Nematoda</taxon>
        <taxon>Enoplea</taxon>
        <taxon>Dorylaimia</taxon>
        <taxon>Mermithida</taxon>
        <taxon>Mermithoidea</taxon>
        <taxon>Mermithidae</taxon>
        <taxon>Romanomermis</taxon>
    </lineage>
</organism>
<name>A0A915IA78_ROMCU</name>
<dbReference type="AlphaFoldDB" id="A0A915IA78"/>
<evidence type="ECO:0000313" key="1">
    <source>
        <dbReference type="Proteomes" id="UP000887565"/>
    </source>
</evidence>
<evidence type="ECO:0000313" key="2">
    <source>
        <dbReference type="WBParaSite" id="nRc.2.0.1.t11080-RA"/>
    </source>
</evidence>
<dbReference type="Proteomes" id="UP000887565">
    <property type="component" value="Unplaced"/>
</dbReference>
<dbReference type="WBParaSite" id="nRc.2.0.1.t11080-RA">
    <property type="protein sequence ID" value="nRc.2.0.1.t11080-RA"/>
    <property type="gene ID" value="nRc.2.0.1.g11080"/>
</dbReference>
<proteinExistence type="predicted"/>